<feature type="transmembrane region" description="Helical" evidence="8">
    <location>
        <begin position="528"/>
        <end position="546"/>
    </location>
</feature>
<comment type="subcellular location">
    <subcellularLocation>
        <location evidence="1">Cell membrane</location>
        <topology evidence="1">Multi-pass membrane protein</topology>
    </subcellularLocation>
    <subcellularLocation>
        <location evidence="8">Membrane</location>
        <topology evidence="8">Multi-pass membrane protein</topology>
    </subcellularLocation>
</comment>
<evidence type="ECO:0000256" key="6">
    <source>
        <dbReference type="ARBA" id="ARBA00023136"/>
    </source>
</evidence>
<gene>
    <name evidence="11" type="primary">LOC114781693</name>
</gene>
<dbReference type="Proteomes" id="UP000694580">
    <property type="component" value="Unplaced"/>
</dbReference>
<keyword evidence="12" id="KW-1185">Reference proteome</keyword>
<dbReference type="PANTHER" id="PTHR12308">
    <property type="entry name" value="ANOCTAMIN"/>
    <property type="match status" value="1"/>
</dbReference>
<dbReference type="PANTHER" id="PTHR12308:SF45">
    <property type="entry name" value="ANOCTAMIN"/>
    <property type="match status" value="1"/>
</dbReference>
<dbReference type="InterPro" id="IPR032394">
    <property type="entry name" value="Anoct_dimer"/>
</dbReference>
<accession>A0AAY4BWQ1</accession>
<feature type="transmembrane region" description="Helical" evidence="8">
    <location>
        <begin position="432"/>
        <end position="460"/>
    </location>
</feature>
<dbReference type="InterPro" id="IPR007632">
    <property type="entry name" value="Anoctamin"/>
</dbReference>
<keyword evidence="7" id="KW-0325">Glycoprotein</keyword>
<dbReference type="AlphaFoldDB" id="A0AAY4BWQ1"/>
<evidence type="ECO:0000256" key="7">
    <source>
        <dbReference type="ARBA" id="ARBA00023180"/>
    </source>
</evidence>
<dbReference type="GO" id="GO:0046983">
    <property type="term" value="F:protein dimerization activity"/>
    <property type="evidence" value="ECO:0007669"/>
    <property type="project" value="InterPro"/>
</dbReference>
<evidence type="ECO:0000256" key="5">
    <source>
        <dbReference type="ARBA" id="ARBA00022989"/>
    </source>
</evidence>
<keyword evidence="6 8" id="KW-0472">Membrane</keyword>
<name>A0AAY4BWQ1_9TELE</name>
<reference evidence="11" key="1">
    <citation type="submission" date="2025-08" db="UniProtKB">
        <authorList>
            <consortium name="Ensembl"/>
        </authorList>
    </citation>
    <scope>IDENTIFICATION</scope>
</reference>
<feature type="transmembrane region" description="Helical" evidence="8">
    <location>
        <begin position="480"/>
        <end position="501"/>
    </location>
</feature>
<keyword evidence="4 8" id="KW-0812">Transmembrane</keyword>
<dbReference type="Ensembl" id="ENSDCDT00010030446.1">
    <property type="protein sequence ID" value="ENSDCDP00010024626.1"/>
    <property type="gene ID" value="ENSDCDG00010013217.1"/>
</dbReference>
<evidence type="ECO:0000256" key="8">
    <source>
        <dbReference type="RuleBase" id="RU280814"/>
    </source>
</evidence>
<dbReference type="GO" id="GO:0005886">
    <property type="term" value="C:plasma membrane"/>
    <property type="evidence" value="ECO:0007669"/>
    <property type="project" value="UniProtKB-SubCell"/>
</dbReference>
<evidence type="ECO:0000313" key="11">
    <source>
        <dbReference type="Ensembl" id="ENSDCDP00010024626.1"/>
    </source>
</evidence>
<comment type="similarity">
    <text evidence="2 8">Belongs to the anoctamin family.</text>
</comment>
<evidence type="ECO:0000256" key="3">
    <source>
        <dbReference type="ARBA" id="ARBA00022475"/>
    </source>
</evidence>
<dbReference type="Pfam" id="PF04547">
    <property type="entry name" value="Anoctamin"/>
    <property type="match status" value="1"/>
</dbReference>
<feature type="transmembrane region" description="Helical" evidence="8">
    <location>
        <begin position="794"/>
        <end position="812"/>
    </location>
</feature>
<evidence type="ECO:0000256" key="4">
    <source>
        <dbReference type="ARBA" id="ARBA00022692"/>
    </source>
</evidence>
<feature type="transmembrane region" description="Helical" evidence="8">
    <location>
        <begin position="269"/>
        <end position="296"/>
    </location>
</feature>
<dbReference type="GeneTree" id="ENSGT00940000155692"/>
<feature type="domain" description="Anoctamin dimerisation" evidence="10">
    <location>
        <begin position="38"/>
        <end position="255"/>
    </location>
</feature>
<evidence type="ECO:0000259" key="10">
    <source>
        <dbReference type="Pfam" id="PF16178"/>
    </source>
</evidence>
<evidence type="ECO:0000313" key="12">
    <source>
        <dbReference type="Proteomes" id="UP000694580"/>
    </source>
</evidence>
<evidence type="ECO:0000259" key="9">
    <source>
        <dbReference type="Pfam" id="PF04547"/>
    </source>
</evidence>
<organism evidence="11 12">
    <name type="scientific">Denticeps clupeoides</name>
    <name type="common">denticle herring</name>
    <dbReference type="NCBI Taxonomy" id="299321"/>
    <lineage>
        <taxon>Eukaryota</taxon>
        <taxon>Metazoa</taxon>
        <taxon>Chordata</taxon>
        <taxon>Craniata</taxon>
        <taxon>Vertebrata</taxon>
        <taxon>Euteleostomi</taxon>
        <taxon>Actinopterygii</taxon>
        <taxon>Neopterygii</taxon>
        <taxon>Teleostei</taxon>
        <taxon>Clupei</taxon>
        <taxon>Clupeiformes</taxon>
        <taxon>Denticipitoidei</taxon>
        <taxon>Denticipitidae</taxon>
        <taxon>Denticeps</taxon>
    </lineage>
</organism>
<feature type="transmembrane region" description="Helical" evidence="8">
    <location>
        <begin position="348"/>
        <end position="367"/>
    </location>
</feature>
<feature type="transmembrane region" description="Helical" evidence="8">
    <location>
        <begin position="704"/>
        <end position="723"/>
    </location>
</feature>
<proteinExistence type="inferred from homology"/>
<sequence length="828" mass="97056">FLLTPDPLEFLLTPPQFCTFELFLLISLSPELNRDSVYFRDGARRIDFVLSYVDDKDGDKKQERRKAFEASLEKVGLELELEDKSNSDDGKTYFLKVHAPWDVLATYADVLKVKVPFKASDIPKARQDPLSWVTLPFRLPERIMRPEPDYFTSPFDKAKMDFFLIHDKETFFPPSTRNRIVYYILTRCPYYTDDCQERDKTGIKRLLSNGTYTSAFPLHDCRYWKKARESRCENERHLLYKHWARFLTFYKEQPLNLIRSYYGEKIGIYFAWLGFYTEMLFFAAVMGVICFLYGVLSYEDNVSSKEICDSKIGGIIVMCPLCDKKCSYWKLNSTCLSSWQSHLFDNEATVFFAIFMGIWVTLFLEFWKRRQARLEYEWDLVDFEEEQQQLQIRPEFELKCTNRRLNRITQEMEPFLPLPSKCARFCLSGATVLFWICLILACIMGVIAYRLAVYAAFASIMKDSPTNHIQLVGSLITPQLATSVTASCINFILILVLNFLYEHVAIWITDMEIPKTHLEYENKLTMKMFMFQFVNFYSSCFYVAFFKGKFVGHPGDYRYMFGRWSGLRNEECDPGGCLIELSTQLVIVMAGKQLVGNVQEALLPLVRNWWGSRKARKHPEKVYSRWEQDHDLLSFSQFGLFHEYLEMVIQFGFITLFVASFPLAPLLALFNNILEVRVDAWKFTTQYRRTVAAKARNIGAWQEILNVVAILSVVTNAFIMAFTSDMIPRLVYLYAYHPGSEATMRGYINNSLSVYEISQIPAPNRPDESENPTWYRDYRYPPGHDRQYSHTMQFWHILAAKLAFIIIMEVSWAETVKRRRTLTLFLCY</sequence>
<reference evidence="11" key="2">
    <citation type="submission" date="2025-09" db="UniProtKB">
        <authorList>
            <consortium name="Ensembl"/>
        </authorList>
    </citation>
    <scope>IDENTIFICATION</scope>
</reference>
<dbReference type="GO" id="GO:0005254">
    <property type="term" value="F:chloride channel activity"/>
    <property type="evidence" value="ECO:0007669"/>
    <property type="project" value="TreeGrafter"/>
</dbReference>
<keyword evidence="3" id="KW-1003">Cell membrane</keyword>
<evidence type="ECO:0000256" key="2">
    <source>
        <dbReference type="ARBA" id="ARBA00009671"/>
    </source>
</evidence>
<protein>
    <recommendedName>
        <fullName evidence="8">Anoctamin</fullName>
    </recommendedName>
</protein>
<feature type="transmembrane region" description="Helical" evidence="8">
    <location>
        <begin position="648"/>
        <end position="670"/>
    </location>
</feature>
<dbReference type="InterPro" id="IPR049452">
    <property type="entry name" value="Anoctamin_TM"/>
</dbReference>
<keyword evidence="5 8" id="KW-1133">Transmembrane helix</keyword>
<dbReference type="Pfam" id="PF16178">
    <property type="entry name" value="Anoct_dimer"/>
    <property type="match status" value="1"/>
</dbReference>
<evidence type="ECO:0000256" key="1">
    <source>
        <dbReference type="ARBA" id="ARBA00004651"/>
    </source>
</evidence>
<feature type="domain" description="Anoctamin transmembrane" evidence="9">
    <location>
        <begin position="258"/>
        <end position="810"/>
    </location>
</feature>